<reference evidence="1" key="1">
    <citation type="journal article" date="2023" name="Mol. Phylogenet. Evol.">
        <title>Genome-scale phylogeny and comparative genomics of the fungal order Sordariales.</title>
        <authorList>
            <person name="Hensen N."/>
            <person name="Bonometti L."/>
            <person name="Westerberg I."/>
            <person name="Brannstrom I.O."/>
            <person name="Guillou S."/>
            <person name="Cros-Aarteil S."/>
            <person name="Calhoun S."/>
            <person name="Haridas S."/>
            <person name="Kuo A."/>
            <person name="Mondo S."/>
            <person name="Pangilinan J."/>
            <person name="Riley R."/>
            <person name="LaButti K."/>
            <person name="Andreopoulos B."/>
            <person name="Lipzen A."/>
            <person name="Chen C."/>
            <person name="Yan M."/>
            <person name="Daum C."/>
            <person name="Ng V."/>
            <person name="Clum A."/>
            <person name="Steindorff A."/>
            <person name="Ohm R.A."/>
            <person name="Martin F."/>
            <person name="Silar P."/>
            <person name="Natvig D.O."/>
            <person name="Lalanne C."/>
            <person name="Gautier V."/>
            <person name="Ament-Velasquez S.L."/>
            <person name="Kruys A."/>
            <person name="Hutchinson M.I."/>
            <person name="Powell A.J."/>
            <person name="Barry K."/>
            <person name="Miller A.N."/>
            <person name="Grigoriev I.V."/>
            <person name="Debuchy R."/>
            <person name="Gladieux P."/>
            <person name="Hiltunen Thoren M."/>
            <person name="Johannesson H."/>
        </authorList>
    </citation>
    <scope>NUCLEOTIDE SEQUENCE</scope>
    <source>
        <strain evidence="1">CBS 955.72</strain>
    </source>
</reference>
<accession>A0AAJ0M8K0</accession>
<dbReference type="EMBL" id="JAUIQD010000008">
    <property type="protein sequence ID" value="KAK3341888.1"/>
    <property type="molecule type" value="Genomic_DNA"/>
</dbReference>
<gene>
    <name evidence="1" type="ORF">B0T25DRAFT_585980</name>
</gene>
<evidence type="ECO:0000313" key="2">
    <source>
        <dbReference type="Proteomes" id="UP001275084"/>
    </source>
</evidence>
<organism evidence="1 2">
    <name type="scientific">Lasiosphaeria hispida</name>
    <dbReference type="NCBI Taxonomy" id="260671"/>
    <lineage>
        <taxon>Eukaryota</taxon>
        <taxon>Fungi</taxon>
        <taxon>Dikarya</taxon>
        <taxon>Ascomycota</taxon>
        <taxon>Pezizomycotina</taxon>
        <taxon>Sordariomycetes</taxon>
        <taxon>Sordariomycetidae</taxon>
        <taxon>Sordariales</taxon>
        <taxon>Lasiosphaeriaceae</taxon>
        <taxon>Lasiosphaeria</taxon>
    </lineage>
</organism>
<keyword evidence="2" id="KW-1185">Reference proteome</keyword>
<sequence length="194" mass="21466">MGKIYASAERVICDLGAESKDSAEALNLLDRYWRNNIHKGWIMSSHRDVITASEAATVLHLDLPSRQEADAIEFPASIGSSQRARYLFYTELDVSSSGKYDDYIHLLGCRIDTIVTHALRFFLAPSGTTEEELRHSAYSPTDEHILDAVWKTFVGYHPGLPASDAASLAASIGFPSSSSRRTLRHCCHLPCVLP</sequence>
<reference evidence="1" key="2">
    <citation type="submission" date="2023-06" db="EMBL/GenBank/DDBJ databases">
        <authorList>
            <consortium name="Lawrence Berkeley National Laboratory"/>
            <person name="Haridas S."/>
            <person name="Hensen N."/>
            <person name="Bonometti L."/>
            <person name="Westerberg I."/>
            <person name="Brannstrom I.O."/>
            <person name="Guillou S."/>
            <person name="Cros-Aarteil S."/>
            <person name="Calhoun S."/>
            <person name="Kuo A."/>
            <person name="Mondo S."/>
            <person name="Pangilinan J."/>
            <person name="Riley R."/>
            <person name="Labutti K."/>
            <person name="Andreopoulos B."/>
            <person name="Lipzen A."/>
            <person name="Chen C."/>
            <person name="Yanf M."/>
            <person name="Daum C."/>
            <person name="Ng V."/>
            <person name="Clum A."/>
            <person name="Steindorff A."/>
            <person name="Ohm R."/>
            <person name="Martin F."/>
            <person name="Silar P."/>
            <person name="Natvig D."/>
            <person name="Lalanne C."/>
            <person name="Gautier V."/>
            <person name="Ament-Velasquez S.L."/>
            <person name="Kruys A."/>
            <person name="Hutchinson M.I."/>
            <person name="Powell A.J."/>
            <person name="Barry K."/>
            <person name="Miller A.N."/>
            <person name="Grigoriev I.V."/>
            <person name="Debuchy R."/>
            <person name="Gladieux P."/>
            <person name="Thoren M.H."/>
            <person name="Johannesson H."/>
        </authorList>
    </citation>
    <scope>NUCLEOTIDE SEQUENCE</scope>
    <source>
        <strain evidence="1">CBS 955.72</strain>
    </source>
</reference>
<evidence type="ECO:0000313" key="1">
    <source>
        <dbReference type="EMBL" id="KAK3341888.1"/>
    </source>
</evidence>
<comment type="caution">
    <text evidence="1">The sequence shown here is derived from an EMBL/GenBank/DDBJ whole genome shotgun (WGS) entry which is preliminary data.</text>
</comment>
<dbReference type="AlphaFoldDB" id="A0AAJ0M8K0"/>
<dbReference type="Proteomes" id="UP001275084">
    <property type="component" value="Unassembled WGS sequence"/>
</dbReference>
<name>A0AAJ0M8K0_9PEZI</name>
<proteinExistence type="predicted"/>
<protein>
    <submittedName>
        <fullName evidence="1">Uncharacterized protein</fullName>
    </submittedName>
</protein>